<reference evidence="3" key="1">
    <citation type="journal article" date="2019" name="Int. J. Syst. Evol. Microbiol.">
        <title>The Global Catalogue of Microorganisms (GCM) 10K type strain sequencing project: providing services to taxonomists for standard genome sequencing and annotation.</title>
        <authorList>
            <consortium name="The Broad Institute Genomics Platform"/>
            <consortium name="The Broad Institute Genome Sequencing Center for Infectious Disease"/>
            <person name="Wu L."/>
            <person name="Ma J."/>
        </authorList>
    </citation>
    <scope>NUCLEOTIDE SEQUENCE [LARGE SCALE GENOMIC DNA]</scope>
    <source>
        <strain evidence="3">CGMCC 1.15942</strain>
    </source>
</reference>
<evidence type="ECO:0000313" key="2">
    <source>
        <dbReference type="EMBL" id="GGC98129.1"/>
    </source>
</evidence>
<proteinExistence type="predicted"/>
<gene>
    <name evidence="2" type="ORF">GCM10011573_29580</name>
</gene>
<organism evidence="2 3">
    <name type="scientific">Enterococcus wangshanyuanii</name>
    <dbReference type="NCBI Taxonomy" id="2005703"/>
    <lineage>
        <taxon>Bacteria</taxon>
        <taxon>Bacillati</taxon>
        <taxon>Bacillota</taxon>
        <taxon>Bacilli</taxon>
        <taxon>Lactobacillales</taxon>
        <taxon>Enterococcaceae</taxon>
        <taxon>Enterococcus</taxon>
    </lineage>
</organism>
<dbReference type="RefSeq" id="WP_088270654.1">
    <property type="nucleotide sequence ID" value="NZ_BMKI01000007.1"/>
</dbReference>
<dbReference type="EMBL" id="BMKI01000007">
    <property type="protein sequence ID" value="GGC98129.1"/>
    <property type="molecule type" value="Genomic_DNA"/>
</dbReference>
<dbReference type="Proteomes" id="UP000630615">
    <property type="component" value="Unassembled WGS sequence"/>
</dbReference>
<evidence type="ECO:0000313" key="3">
    <source>
        <dbReference type="Proteomes" id="UP000630615"/>
    </source>
</evidence>
<sequence>MTRDQYVESVRVMMDNQDRYFMWFLGILGVVLVFVGILQWRLSSNQIKKITTDAKEEARKEIMEELTKNYGIKSINTLLSKSKEFEEKITKISNSLEMLDFEKRRSEELQFYNDLREIPKTENCTYELLMLLATHSIYVSKDEFDIVAFVEAANRDQIVRGLEMQEDTFGFREYINELHKMENRSNGPKIEGYINSIEKIYADKLEARR</sequence>
<keyword evidence="1" id="KW-0812">Transmembrane</keyword>
<comment type="caution">
    <text evidence="2">The sequence shown here is derived from an EMBL/GenBank/DDBJ whole genome shotgun (WGS) entry which is preliminary data.</text>
</comment>
<keyword evidence="1" id="KW-0472">Membrane</keyword>
<keyword evidence="1" id="KW-1133">Transmembrane helix</keyword>
<keyword evidence="3" id="KW-1185">Reference proteome</keyword>
<evidence type="ECO:0000256" key="1">
    <source>
        <dbReference type="SAM" id="Phobius"/>
    </source>
</evidence>
<protein>
    <submittedName>
        <fullName evidence="2">Uncharacterized protein</fullName>
    </submittedName>
</protein>
<name>A0ABQ1PJY7_9ENTE</name>
<feature type="transmembrane region" description="Helical" evidence="1">
    <location>
        <begin position="20"/>
        <end position="40"/>
    </location>
</feature>
<accession>A0ABQ1PJY7</accession>